<comment type="caution">
    <text evidence="1">The sequence shown here is derived from an EMBL/GenBank/DDBJ whole genome shotgun (WGS) entry which is preliminary data.</text>
</comment>
<reference evidence="1" key="1">
    <citation type="submission" date="2020-08" db="EMBL/GenBank/DDBJ databases">
        <title>Multicomponent nature underlies the extraordinary mechanical properties of spider dragline silk.</title>
        <authorList>
            <person name="Kono N."/>
            <person name="Nakamura H."/>
            <person name="Mori M."/>
            <person name="Yoshida Y."/>
            <person name="Ohtoshi R."/>
            <person name="Malay A.D."/>
            <person name="Moran D.A.P."/>
            <person name="Tomita M."/>
            <person name="Numata K."/>
            <person name="Arakawa K."/>
        </authorList>
    </citation>
    <scope>NUCLEOTIDE SEQUENCE</scope>
</reference>
<proteinExistence type="predicted"/>
<organism evidence="1 2">
    <name type="scientific">Trichonephila clavipes</name>
    <name type="common">Golden silk orbweaver</name>
    <name type="synonym">Nephila clavipes</name>
    <dbReference type="NCBI Taxonomy" id="2585209"/>
    <lineage>
        <taxon>Eukaryota</taxon>
        <taxon>Metazoa</taxon>
        <taxon>Ecdysozoa</taxon>
        <taxon>Arthropoda</taxon>
        <taxon>Chelicerata</taxon>
        <taxon>Arachnida</taxon>
        <taxon>Araneae</taxon>
        <taxon>Araneomorphae</taxon>
        <taxon>Entelegynae</taxon>
        <taxon>Araneoidea</taxon>
        <taxon>Nephilidae</taxon>
        <taxon>Trichonephila</taxon>
    </lineage>
</organism>
<evidence type="ECO:0000313" key="1">
    <source>
        <dbReference type="EMBL" id="GFY33184.1"/>
    </source>
</evidence>
<name>A0A8X7BK15_TRICX</name>
<accession>A0A8X7BK15</accession>
<gene>
    <name evidence="1" type="ORF">TNCV_1240351</name>
</gene>
<keyword evidence="2" id="KW-1185">Reference proteome</keyword>
<evidence type="ECO:0000313" key="2">
    <source>
        <dbReference type="Proteomes" id="UP000887159"/>
    </source>
</evidence>
<dbReference type="AlphaFoldDB" id="A0A8X7BK15"/>
<dbReference type="Proteomes" id="UP000887159">
    <property type="component" value="Unassembled WGS sequence"/>
</dbReference>
<sequence>MINLYDLSKSSVLGFLTDRIPLVEELSGGSEYSSYDMTIMPSDLNPTKYVDDALGRAIAYHQSPSGALQLLM</sequence>
<dbReference type="EMBL" id="BMAU01021409">
    <property type="protein sequence ID" value="GFY33184.1"/>
    <property type="molecule type" value="Genomic_DNA"/>
</dbReference>
<protein>
    <submittedName>
        <fullName evidence="1">Uncharacterized protein</fullName>
    </submittedName>
</protein>